<dbReference type="AlphaFoldDB" id="A0A941W4P6"/>
<evidence type="ECO:0000313" key="1">
    <source>
        <dbReference type="EMBL" id="MBS1258461.1"/>
    </source>
</evidence>
<organism evidence="1 2">
    <name type="scientific">Candidatus Scalindua arabica</name>
    <dbReference type="NCBI Taxonomy" id="1127984"/>
    <lineage>
        <taxon>Bacteria</taxon>
        <taxon>Pseudomonadati</taxon>
        <taxon>Planctomycetota</taxon>
        <taxon>Candidatus Brocadiia</taxon>
        <taxon>Candidatus Brocadiales</taxon>
        <taxon>Candidatus Scalinduaceae</taxon>
        <taxon>Candidatus Scalindua</taxon>
    </lineage>
</organism>
<reference evidence="1" key="1">
    <citation type="journal article" date="2021" name="ISME J.">
        <title>Fine-scale metabolic discontinuity in a stratified prokaryote microbiome of a Red Sea deep halocline.</title>
        <authorList>
            <person name="Michoud G."/>
            <person name="Ngugi D.K."/>
            <person name="Barozzi A."/>
            <person name="Merlino G."/>
            <person name="Calleja M.L."/>
            <person name="Delgado-Huertas A."/>
            <person name="Moran X.A.G."/>
            <person name="Daffonchio D."/>
        </authorList>
    </citation>
    <scope>NUCLEOTIDE SEQUENCE</scope>
    <source>
        <strain evidence="1">SuakinDeep_MAG55_1</strain>
    </source>
</reference>
<protein>
    <submittedName>
        <fullName evidence="1">Uncharacterized protein</fullName>
    </submittedName>
</protein>
<name>A0A941W4P6_9BACT</name>
<dbReference type="Proteomes" id="UP000722750">
    <property type="component" value="Unassembled WGS sequence"/>
</dbReference>
<gene>
    <name evidence="1" type="ORF">MAG551_01520</name>
</gene>
<dbReference type="Gene3D" id="2.60.120.430">
    <property type="entry name" value="Galactose-binding lectin"/>
    <property type="match status" value="1"/>
</dbReference>
<dbReference type="EMBL" id="JAANXD010000062">
    <property type="protein sequence ID" value="MBS1258461.1"/>
    <property type="molecule type" value="Genomic_DNA"/>
</dbReference>
<accession>A0A941W4P6</accession>
<evidence type="ECO:0000313" key="2">
    <source>
        <dbReference type="Proteomes" id="UP000722750"/>
    </source>
</evidence>
<comment type="caution">
    <text evidence="1">The sequence shown here is derived from an EMBL/GenBank/DDBJ whole genome shotgun (WGS) entry which is preliminary data.</text>
</comment>
<proteinExistence type="predicted"/>
<sequence>MLKTGRLIVKTVGFLLLATLLIAFYSGEDMVSADSLTESGKVDKKIDNGLNLALEAIRIAGNHKEVKGKTTVSSIDNEIDQNEGFSEKNTDHDVEDKIAERPKKTAEMHNPLITEPIKIQKKHREKIRTPAPIHYAVKIPANKPWTKTNVYLKENDIVKIHCKGKVMPGDFEYRYKNTSCLADGYHFTRNNFTVLANARYMAAIGKIGNRDAFYIGSGRELVSYVNGPLYLGINDLNKSVYTGEPIKKRSVYWKDNTGYFEADIYVYRK</sequence>